<feature type="transmembrane region" description="Helical" evidence="1">
    <location>
        <begin position="381"/>
        <end position="401"/>
    </location>
</feature>
<feature type="transmembrane region" description="Helical" evidence="1">
    <location>
        <begin position="164"/>
        <end position="195"/>
    </location>
</feature>
<feature type="transmembrane region" description="Helical" evidence="1">
    <location>
        <begin position="45"/>
        <end position="69"/>
    </location>
</feature>
<feature type="transmembrane region" description="Helical" evidence="1">
    <location>
        <begin position="355"/>
        <end position="375"/>
    </location>
</feature>
<comment type="caution">
    <text evidence="2">The sequence shown here is derived from an EMBL/GenBank/DDBJ whole genome shotgun (WGS) entry which is preliminary data.</text>
</comment>
<protein>
    <recommendedName>
        <fullName evidence="4">ABC-2 type transport system permease protein</fullName>
    </recommendedName>
</protein>
<keyword evidence="1" id="KW-1133">Transmembrane helix</keyword>
<evidence type="ECO:0000256" key="1">
    <source>
        <dbReference type="SAM" id="Phobius"/>
    </source>
</evidence>
<keyword evidence="1" id="KW-0472">Membrane</keyword>
<name>A0A3E2BMI0_9BACT</name>
<feature type="transmembrane region" description="Helical" evidence="1">
    <location>
        <begin position="75"/>
        <end position="96"/>
    </location>
</feature>
<accession>A0A3E2BMI0</accession>
<dbReference type="Proteomes" id="UP000257323">
    <property type="component" value="Unassembled WGS sequence"/>
</dbReference>
<gene>
    <name evidence="2" type="ORF">OP8BY_2214</name>
</gene>
<feature type="transmembrane region" description="Helical" evidence="1">
    <location>
        <begin position="207"/>
        <end position="225"/>
    </location>
</feature>
<keyword evidence="1" id="KW-0812">Transmembrane</keyword>
<feature type="transmembrane region" description="Helical" evidence="1">
    <location>
        <begin position="435"/>
        <end position="455"/>
    </location>
</feature>
<proteinExistence type="predicted"/>
<feature type="transmembrane region" description="Helical" evidence="1">
    <location>
        <begin position="275"/>
        <end position="295"/>
    </location>
</feature>
<evidence type="ECO:0008006" key="4">
    <source>
        <dbReference type="Google" id="ProtNLM"/>
    </source>
</evidence>
<evidence type="ECO:0000313" key="3">
    <source>
        <dbReference type="Proteomes" id="UP000257323"/>
    </source>
</evidence>
<feature type="transmembrane region" description="Helical" evidence="1">
    <location>
        <begin position="532"/>
        <end position="548"/>
    </location>
</feature>
<sequence length="576" mass="67023">MSIISNAEEKKLNGWAPFILTRHFFKRLFLNETVFFEEQMVQKTIGIIAILSIFPAYIADSLMFIYLLFPERGAAWAETAMFTTLIMLLIGLITLFEWEVMFLDRRDYLNLMPLPVRPLTVFSAKFISLVMFIGLFTVGINSISSLVFAMYLSESRAYGLLSAFVLLLVHLLVMLAAGCFIFFSMALLVGLFNILLRGRVFQRLLEIIRFGLIVAHIFIIYFFVLDTRWIGQRFENIQALKDTPTSFMMNFPPLWFTGLYQVLMGNREPFFRSLASRALVSLASVIVAFFLITLISYGRYLKKVSPEGARHFRPSWLRGIIEPIFNFTILRNSVQRAMFWFYHSVLTRSRMHRHRIMSYLGLGLGISLIMLVSTGKYFWKYHSGSMLSLPLVLTFFLLVGVREASSLPVDQPASWAFIISEAKERWPYFSALRKSVFILLILPLYLAIFAFYSFLWGWRMAGIHGLYCLVFAILLLEVLFFQHRKFPFACSYVPGKSKVHYLWLVYVFSFVAYVSIPRAIEPIFLNRPWRLVFLYLALIMTLAALSFYHQRYFYPNNRIIYEDSPDISPVELFHAT</sequence>
<reference evidence="2 3" key="1">
    <citation type="submission" date="2018-08" db="EMBL/GenBank/DDBJ databases">
        <title>Genome analysis of the thermophilic bacterium of the candidate phylum Aminicenantes from deep subsurface aquifer revealed its physiology and ecological role.</title>
        <authorList>
            <person name="Kadnikov V.V."/>
            <person name="Mardanov A.V."/>
            <person name="Beletsky A.V."/>
            <person name="Karnachuk O.V."/>
            <person name="Ravin N.V."/>
        </authorList>
    </citation>
    <scope>NUCLEOTIDE SEQUENCE [LARGE SCALE GENOMIC DNA]</scope>
    <source>
        <strain evidence="2">BY38</strain>
    </source>
</reference>
<feature type="transmembrane region" description="Helical" evidence="1">
    <location>
        <begin position="126"/>
        <end position="152"/>
    </location>
</feature>
<feature type="transmembrane region" description="Helical" evidence="1">
    <location>
        <begin position="461"/>
        <end position="481"/>
    </location>
</feature>
<evidence type="ECO:0000313" key="2">
    <source>
        <dbReference type="EMBL" id="RFT15816.1"/>
    </source>
</evidence>
<feature type="transmembrane region" description="Helical" evidence="1">
    <location>
        <begin position="501"/>
        <end position="520"/>
    </location>
</feature>
<dbReference type="AlphaFoldDB" id="A0A3E2BMI0"/>
<organism evidence="2 3">
    <name type="scientific">Candidatus Saccharicenans subterraneus</name>
    <dbReference type="NCBI Taxonomy" id="2508984"/>
    <lineage>
        <taxon>Bacteria</taxon>
        <taxon>Candidatus Aminicenantota</taxon>
        <taxon>Candidatus Aminicenantia</taxon>
        <taxon>Candidatus Aminicenantales</taxon>
        <taxon>Candidatus Saccharicenantaceae</taxon>
        <taxon>Candidatus Saccharicenans</taxon>
    </lineage>
</organism>
<dbReference type="EMBL" id="QUAH01000006">
    <property type="protein sequence ID" value="RFT15816.1"/>
    <property type="molecule type" value="Genomic_DNA"/>
</dbReference>